<accession>A0ABY4ETY8</accession>
<sequence>MMSEFGLLTEFTANSGEQEKLRGILLEAATSMEYIDDCKVYVIQTAQENPEAVYVFEIWRSVNAHKASLSLEVNQKLIAKAKPILKDVQRIHTFAVEGGKGL</sequence>
<evidence type="ECO:0000259" key="1">
    <source>
        <dbReference type="PROSITE" id="PS51725"/>
    </source>
</evidence>
<dbReference type="RefSeq" id="WP_244717060.1">
    <property type="nucleotide sequence ID" value="NZ_CP095072.1"/>
</dbReference>
<organism evidence="2 3">
    <name type="scientific">Gracilibacillus caseinilyticus</name>
    <dbReference type="NCBI Taxonomy" id="2932256"/>
    <lineage>
        <taxon>Bacteria</taxon>
        <taxon>Bacillati</taxon>
        <taxon>Bacillota</taxon>
        <taxon>Bacilli</taxon>
        <taxon>Bacillales</taxon>
        <taxon>Bacillaceae</taxon>
        <taxon>Gracilibacillus</taxon>
    </lineage>
</organism>
<dbReference type="Gene3D" id="3.30.70.100">
    <property type="match status" value="1"/>
</dbReference>
<proteinExistence type="predicted"/>
<keyword evidence="2" id="KW-0503">Monooxygenase</keyword>
<dbReference type="InterPro" id="IPR007138">
    <property type="entry name" value="ABM_dom"/>
</dbReference>
<keyword evidence="3" id="KW-1185">Reference proteome</keyword>
<dbReference type="PROSITE" id="PS51725">
    <property type="entry name" value="ABM"/>
    <property type="match status" value="1"/>
</dbReference>
<name>A0ABY4ETY8_9BACI</name>
<feature type="domain" description="ABM" evidence="1">
    <location>
        <begin position="5"/>
        <end position="94"/>
    </location>
</feature>
<dbReference type="GO" id="GO:0004497">
    <property type="term" value="F:monooxygenase activity"/>
    <property type="evidence" value="ECO:0007669"/>
    <property type="project" value="UniProtKB-KW"/>
</dbReference>
<reference evidence="2 3" key="1">
    <citation type="submission" date="2022-04" db="EMBL/GenBank/DDBJ databases">
        <title>Gracilibacillus sp. isolated from saltern.</title>
        <authorList>
            <person name="Won M."/>
            <person name="Lee C.-M."/>
            <person name="Woen H.-Y."/>
            <person name="Kwon S.-W."/>
        </authorList>
    </citation>
    <scope>NUCLEOTIDE SEQUENCE [LARGE SCALE GENOMIC DNA]</scope>
    <source>
        <strain evidence="2 3">SSWR10-1</strain>
    </source>
</reference>
<evidence type="ECO:0000313" key="3">
    <source>
        <dbReference type="Proteomes" id="UP000831782"/>
    </source>
</evidence>
<dbReference type="EMBL" id="CP095072">
    <property type="protein sequence ID" value="UOQ47683.1"/>
    <property type="molecule type" value="Genomic_DNA"/>
</dbReference>
<dbReference type="SUPFAM" id="SSF54909">
    <property type="entry name" value="Dimeric alpha+beta barrel"/>
    <property type="match status" value="1"/>
</dbReference>
<dbReference type="InterPro" id="IPR011008">
    <property type="entry name" value="Dimeric_a/b-barrel"/>
</dbReference>
<evidence type="ECO:0000313" key="2">
    <source>
        <dbReference type="EMBL" id="UOQ47683.1"/>
    </source>
</evidence>
<protein>
    <submittedName>
        <fullName evidence="2">Antibiotic biosynthesis monooxygenase</fullName>
    </submittedName>
</protein>
<dbReference type="Pfam" id="PF03992">
    <property type="entry name" value="ABM"/>
    <property type="match status" value="1"/>
</dbReference>
<dbReference type="Proteomes" id="UP000831782">
    <property type="component" value="Chromosome"/>
</dbReference>
<keyword evidence="2" id="KW-0560">Oxidoreductase</keyword>
<gene>
    <name evidence="2" type="ORF">MUN88_16735</name>
</gene>